<gene>
    <name evidence="8" type="ORF">METZ01_LOCUS197204</name>
</gene>
<evidence type="ECO:0000256" key="7">
    <source>
        <dbReference type="SAM" id="MobiDB-lite"/>
    </source>
</evidence>
<comment type="similarity">
    <text evidence="1">Belongs to the complex I 24 kDa subunit family.</text>
</comment>
<dbReference type="FunFam" id="1.10.10.1590:FF:000001">
    <property type="entry name" value="NADH-quinone oxidoreductase subunit E"/>
    <property type="match status" value="1"/>
</dbReference>
<organism evidence="8">
    <name type="scientific">marine metagenome</name>
    <dbReference type="NCBI Taxonomy" id="408172"/>
    <lineage>
        <taxon>unclassified sequences</taxon>
        <taxon>metagenomes</taxon>
        <taxon>ecological metagenomes</taxon>
    </lineage>
</organism>
<dbReference type="GO" id="GO:0003954">
    <property type="term" value="F:NADH dehydrogenase activity"/>
    <property type="evidence" value="ECO:0007669"/>
    <property type="project" value="TreeGrafter"/>
</dbReference>
<dbReference type="InterPro" id="IPR036249">
    <property type="entry name" value="Thioredoxin-like_sf"/>
</dbReference>
<keyword evidence="4" id="KW-0408">Iron</keyword>
<dbReference type="Gene3D" id="1.10.10.1590">
    <property type="entry name" value="NADH-quinone oxidoreductase subunit E"/>
    <property type="match status" value="1"/>
</dbReference>
<protein>
    <recommendedName>
        <fullName evidence="9">NAD(P)H-dependent oxidoreductase subunit E</fullName>
    </recommendedName>
</protein>
<reference evidence="8" key="1">
    <citation type="submission" date="2018-05" db="EMBL/GenBank/DDBJ databases">
        <authorList>
            <person name="Lanie J.A."/>
            <person name="Ng W.-L."/>
            <person name="Kazmierczak K.M."/>
            <person name="Andrzejewski T.M."/>
            <person name="Davidsen T.M."/>
            <person name="Wayne K.J."/>
            <person name="Tettelin H."/>
            <person name="Glass J.I."/>
            <person name="Rusch D."/>
            <person name="Podicherti R."/>
            <person name="Tsui H.-C.T."/>
            <person name="Winkler M.E."/>
        </authorList>
    </citation>
    <scope>NUCLEOTIDE SEQUENCE</scope>
</reference>
<accession>A0A382E0X3</accession>
<dbReference type="SUPFAM" id="SSF52833">
    <property type="entry name" value="Thioredoxin-like"/>
    <property type="match status" value="1"/>
</dbReference>
<dbReference type="CDD" id="cd03064">
    <property type="entry name" value="TRX_Fd_NuoE"/>
    <property type="match status" value="1"/>
</dbReference>
<dbReference type="NCBIfam" id="TIGR01958">
    <property type="entry name" value="nuoE_fam"/>
    <property type="match status" value="1"/>
</dbReference>
<comment type="cofactor">
    <cofactor evidence="6">
        <name>[2Fe-2S] cluster</name>
        <dbReference type="ChEBI" id="CHEBI:190135"/>
    </cofactor>
</comment>
<dbReference type="EMBL" id="UINC01042133">
    <property type="protein sequence ID" value="SVB44350.1"/>
    <property type="molecule type" value="Genomic_DNA"/>
</dbReference>
<evidence type="ECO:0008006" key="9">
    <source>
        <dbReference type="Google" id="ProtNLM"/>
    </source>
</evidence>
<name>A0A382E0X3_9ZZZZ</name>
<evidence type="ECO:0000256" key="2">
    <source>
        <dbReference type="ARBA" id="ARBA00022714"/>
    </source>
</evidence>
<dbReference type="InterPro" id="IPR002023">
    <property type="entry name" value="NuoE-like"/>
</dbReference>
<evidence type="ECO:0000256" key="3">
    <source>
        <dbReference type="ARBA" id="ARBA00022723"/>
    </source>
</evidence>
<dbReference type="Gene3D" id="3.40.30.10">
    <property type="entry name" value="Glutaredoxin"/>
    <property type="match status" value="1"/>
</dbReference>
<dbReference type="AlphaFoldDB" id="A0A382E0X3"/>
<keyword evidence="2" id="KW-0001">2Fe-2S</keyword>
<evidence type="ECO:0000256" key="5">
    <source>
        <dbReference type="ARBA" id="ARBA00023014"/>
    </source>
</evidence>
<feature type="compositionally biased region" description="Basic residues" evidence="7">
    <location>
        <begin position="181"/>
        <end position="198"/>
    </location>
</feature>
<dbReference type="PROSITE" id="PS01099">
    <property type="entry name" value="COMPLEX1_24K"/>
    <property type="match status" value="1"/>
</dbReference>
<dbReference type="InterPro" id="IPR041921">
    <property type="entry name" value="NuoE_N"/>
</dbReference>
<feature type="region of interest" description="Disordered" evidence="7">
    <location>
        <begin position="173"/>
        <end position="198"/>
    </location>
</feature>
<dbReference type="InterPro" id="IPR042128">
    <property type="entry name" value="NuoE_dom"/>
</dbReference>
<evidence type="ECO:0000256" key="4">
    <source>
        <dbReference type="ARBA" id="ARBA00023004"/>
    </source>
</evidence>
<keyword evidence="5" id="KW-0411">Iron-sulfur</keyword>
<dbReference type="GO" id="GO:0051537">
    <property type="term" value="F:2 iron, 2 sulfur cluster binding"/>
    <property type="evidence" value="ECO:0007669"/>
    <property type="project" value="UniProtKB-KW"/>
</dbReference>
<proteinExistence type="inferred from homology"/>
<dbReference type="PANTHER" id="PTHR10371">
    <property type="entry name" value="NADH DEHYDROGENASE UBIQUINONE FLAVOPROTEIN 2, MITOCHONDRIAL"/>
    <property type="match status" value="1"/>
</dbReference>
<dbReference type="Pfam" id="PF01257">
    <property type="entry name" value="2Fe-2S_thioredx"/>
    <property type="match status" value="1"/>
</dbReference>
<dbReference type="PANTHER" id="PTHR10371:SF3">
    <property type="entry name" value="NADH DEHYDROGENASE [UBIQUINONE] FLAVOPROTEIN 2, MITOCHONDRIAL"/>
    <property type="match status" value="1"/>
</dbReference>
<evidence type="ECO:0000313" key="8">
    <source>
        <dbReference type="EMBL" id="SVB44350.1"/>
    </source>
</evidence>
<dbReference type="GO" id="GO:0046872">
    <property type="term" value="F:metal ion binding"/>
    <property type="evidence" value="ECO:0007669"/>
    <property type="project" value="UniProtKB-KW"/>
</dbReference>
<evidence type="ECO:0000256" key="6">
    <source>
        <dbReference type="ARBA" id="ARBA00034078"/>
    </source>
</evidence>
<keyword evidence="3" id="KW-0479">Metal-binding</keyword>
<evidence type="ECO:0000256" key="1">
    <source>
        <dbReference type="ARBA" id="ARBA00010643"/>
    </source>
</evidence>
<sequence length="198" mass="22229">MELSKETLAKIDEVIPRYPEKRSAVLMVIHLIQEELGFISDEAMEWIAEKLDLEPINVYELVTFYPMLRREPWGKTHVRVCRTLPCALRGSYKTCRILQDKLGVKEGQVSEDGEFSLEFMECLADCGEGPVVIVGEKTYEDIQGEDADKFAEQVRDGALETAGDFVSYEDALARSGGRAPAKAKKKGVSARRKPASRK</sequence>